<evidence type="ECO:0000313" key="2">
    <source>
        <dbReference type="Proteomes" id="UP000294933"/>
    </source>
</evidence>
<dbReference type="PANTHER" id="PTHR14614:SF10">
    <property type="entry name" value="PROTEIN N-TERMINAL AND LYSINE N-METHYLTRANSFERASE EFM7"/>
    <property type="match status" value="1"/>
</dbReference>
<sequence>MDHQDSDPPEDIFSDSLVILGEDIGPQNSSVHYGELTLSIAPKEGKALNLLADQLFSPALLLAERIERGLIPLGGKSLIELGAGCALPSLLASTRIPTPSLVVLTDYPDEIILGNLRANMEANKHLVASGCTVLCRGYEWGADMSTLLELLPSPTTRGGYDVVILSDLLHFHDSHPVLVASLTSLLARNPSSRAYIAAGTYTAPHVCADFLRKAEEAGILCEEGPMDDMWRGEAPVRGVSVEQLGVRKGMCRWWTGRWRPDMSVSSAADKRPGGTW</sequence>
<dbReference type="SUPFAM" id="SSF53335">
    <property type="entry name" value="S-adenosyl-L-methionine-dependent methyltransferases"/>
    <property type="match status" value="1"/>
</dbReference>
<accession>A0A4Y7QC53</accession>
<dbReference type="GO" id="GO:0005737">
    <property type="term" value="C:cytoplasm"/>
    <property type="evidence" value="ECO:0007669"/>
    <property type="project" value="TreeGrafter"/>
</dbReference>
<organism evidence="1 2">
    <name type="scientific">Rickenella mellea</name>
    <dbReference type="NCBI Taxonomy" id="50990"/>
    <lineage>
        <taxon>Eukaryota</taxon>
        <taxon>Fungi</taxon>
        <taxon>Dikarya</taxon>
        <taxon>Basidiomycota</taxon>
        <taxon>Agaricomycotina</taxon>
        <taxon>Agaricomycetes</taxon>
        <taxon>Hymenochaetales</taxon>
        <taxon>Rickenellaceae</taxon>
        <taxon>Rickenella</taxon>
    </lineage>
</organism>
<dbReference type="Gene3D" id="3.40.50.150">
    <property type="entry name" value="Vaccinia Virus protein VP39"/>
    <property type="match status" value="1"/>
</dbReference>
<dbReference type="InterPro" id="IPR029063">
    <property type="entry name" value="SAM-dependent_MTases_sf"/>
</dbReference>
<keyword evidence="2" id="KW-1185">Reference proteome</keyword>
<dbReference type="VEuPathDB" id="FungiDB:BD410DRAFT_837394"/>
<dbReference type="STRING" id="50990.A0A4Y7QC53"/>
<dbReference type="InterPro" id="IPR019410">
    <property type="entry name" value="Methyltransf_16"/>
</dbReference>
<dbReference type="GO" id="GO:0008757">
    <property type="term" value="F:S-adenosylmethionine-dependent methyltransferase activity"/>
    <property type="evidence" value="ECO:0007669"/>
    <property type="project" value="UniProtKB-ARBA"/>
</dbReference>
<reference evidence="1 2" key="1">
    <citation type="submission" date="2018-06" db="EMBL/GenBank/DDBJ databases">
        <title>A transcriptomic atlas of mushroom development highlights an independent origin of complex multicellularity.</title>
        <authorList>
            <consortium name="DOE Joint Genome Institute"/>
            <person name="Krizsan K."/>
            <person name="Almasi E."/>
            <person name="Merenyi Z."/>
            <person name="Sahu N."/>
            <person name="Viragh M."/>
            <person name="Koszo T."/>
            <person name="Mondo S."/>
            <person name="Kiss B."/>
            <person name="Balint B."/>
            <person name="Kues U."/>
            <person name="Barry K."/>
            <person name="Hegedus J.C."/>
            <person name="Henrissat B."/>
            <person name="Johnson J."/>
            <person name="Lipzen A."/>
            <person name="Ohm R."/>
            <person name="Nagy I."/>
            <person name="Pangilinan J."/>
            <person name="Yan J."/>
            <person name="Xiong Y."/>
            <person name="Grigoriev I.V."/>
            <person name="Hibbett D.S."/>
            <person name="Nagy L.G."/>
        </authorList>
    </citation>
    <scope>NUCLEOTIDE SEQUENCE [LARGE SCALE GENOMIC DNA]</scope>
    <source>
        <strain evidence="1 2">SZMC22713</strain>
    </source>
</reference>
<dbReference type="Pfam" id="PF10294">
    <property type="entry name" value="Methyltransf_16"/>
    <property type="match status" value="1"/>
</dbReference>
<protein>
    <recommendedName>
        <fullName evidence="3">Nicotinamide N-methyltransferase</fullName>
    </recommendedName>
</protein>
<dbReference type="AlphaFoldDB" id="A0A4Y7QC53"/>
<dbReference type="PANTHER" id="PTHR14614">
    <property type="entry name" value="HEPATOCELLULAR CARCINOMA-ASSOCIATED ANTIGEN"/>
    <property type="match status" value="1"/>
</dbReference>
<dbReference type="Proteomes" id="UP000294933">
    <property type="component" value="Unassembled WGS sequence"/>
</dbReference>
<evidence type="ECO:0000313" key="1">
    <source>
        <dbReference type="EMBL" id="TDL25154.1"/>
    </source>
</evidence>
<dbReference type="OrthoDB" id="46564at2759"/>
<dbReference type="EMBL" id="ML170164">
    <property type="protein sequence ID" value="TDL25154.1"/>
    <property type="molecule type" value="Genomic_DNA"/>
</dbReference>
<evidence type="ECO:0008006" key="3">
    <source>
        <dbReference type="Google" id="ProtNLM"/>
    </source>
</evidence>
<proteinExistence type="predicted"/>
<gene>
    <name evidence="1" type="ORF">BD410DRAFT_837394</name>
</gene>
<name>A0A4Y7QC53_9AGAM</name>